<dbReference type="AlphaFoldDB" id="A0A3G1A8S4"/>
<sequence>MKITPRNILRHELIGLEAEVVDSTNPFQIGIRGFILDETYKTLVIGYPGRRKRRVFKSQVKLRVWLPDGQVVKIDGRYLLGRPEERLKKKLYEW</sequence>
<evidence type="ECO:0000256" key="1">
    <source>
        <dbReference type="ARBA" id="ARBA00022490"/>
    </source>
</evidence>
<dbReference type="GO" id="GO:0004526">
    <property type="term" value="F:ribonuclease P activity"/>
    <property type="evidence" value="ECO:0007669"/>
    <property type="project" value="UniProtKB-UniRule"/>
</dbReference>
<organism evidence="7 8">
    <name type="scientific">Thermofilum adornatum 1505</name>
    <dbReference type="NCBI Taxonomy" id="697581"/>
    <lineage>
        <taxon>Archaea</taxon>
        <taxon>Thermoproteota</taxon>
        <taxon>Thermoprotei</taxon>
        <taxon>Thermofilales</taxon>
        <taxon>Thermofilaceae</taxon>
        <taxon>Thermofilum</taxon>
    </lineage>
</organism>
<evidence type="ECO:0000256" key="4">
    <source>
        <dbReference type="ARBA" id="ARBA00022759"/>
    </source>
</evidence>
<keyword evidence="1 6" id="KW-0963">Cytoplasm</keyword>
<evidence type="ECO:0000313" key="8">
    <source>
        <dbReference type="Proteomes" id="UP000266720"/>
    </source>
</evidence>
<dbReference type="SMART" id="SM00538">
    <property type="entry name" value="POP4"/>
    <property type="match status" value="1"/>
</dbReference>
<name>A0A3G1A8S4_9CREN</name>
<dbReference type="HAMAP" id="MF_00754">
    <property type="entry name" value="RNase_P_1"/>
    <property type="match status" value="1"/>
</dbReference>
<comment type="subunit">
    <text evidence="6">Consists of a catalytic RNA component and at least 4-5 protein subunits.</text>
</comment>
<dbReference type="InterPro" id="IPR002730">
    <property type="entry name" value="Rpp29/RNP1"/>
</dbReference>
<keyword evidence="3 6" id="KW-0540">Nuclease</keyword>
<dbReference type="EC" id="3.1.26.5" evidence="6"/>
<evidence type="ECO:0000313" key="7">
    <source>
        <dbReference type="EMBL" id="AJB42783.1"/>
    </source>
</evidence>
<dbReference type="InterPro" id="IPR023538">
    <property type="entry name" value="RNP1"/>
</dbReference>
<dbReference type="GeneID" id="25407152"/>
<dbReference type="GO" id="GO:0030677">
    <property type="term" value="C:ribonuclease P complex"/>
    <property type="evidence" value="ECO:0007669"/>
    <property type="project" value="UniProtKB-UniRule"/>
</dbReference>
<dbReference type="STRING" id="697581.TCARB_1745"/>
<keyword evidence="2 6" id="KW-0819">tRNA processing</keyword>
<comment type="function">
    <text evidence="6">Part of ribonuclease P, a protein complex that generates mature tRNA molecules by cleaving their 5'-ends.</text>
</comment>
<evidence type="ECO:0000256" key="5">
    <source>
        <dbReference type="ARBA" id="ARBA00022801"/>
    </source>
</evidence>
<dbReference type="SUPFAM" id="SSF101744">
    <property type="entry name" value="Rof/RNase P subunit-like"/>
    <property type="match status" value="1"/>
</dbReference>
<dbReference type="EMBL" id="CP007493">
    <property type="protein sequence ID" value="AJB42783.1"/>
    <property type="molecule type" value="Genomic_DNA"/>
</dbReference>
<dbReference type="RefSeq" id="WP_020962354.1">
    <property type="nucleotide sequence ID" value="NZ_CP007493.1"/>
</dbReference>
<protein>
    <recommendedName>
        <fullName evidence="6">Ribonuclease P protein component 1</fullName>
        <shortName evidence="6">RNase P component 1</shortName>
        <ecNumber evidence="6">3.1.26.5</ecNumber>
    </recommendedName>
    <alternativeName>
        <fullName evidence="6">Rpp29</fullName>
    </alternativeName>
</protein>
<reference evidence="8" key="1">
    <citation type="book" date="2010" name="EXTREMOPHILES" publisher="0:0-0">
        <title>Complete genome sequences of ten hyperthermophilic archaea reveal their metabolic capabilities and possible ecological roles.</title>
        <editorList>
            <person name="?"/>
        </editorList>
        <authorList>
            <person name="Ravin N.V."/>
            <person name="Mardanov A.V."/>
            <person name="Bonch-Osmolovskaya E.A."/>
            <person name="Skryabin K.G."/>
        </authorList>
    </citation>
    <scope>NUCLEOTIDE SEQUENCE [LARGE SCALE GENOMIC DNA]</scope>
    <source>
        <strain evidence="8">1505</strain>
    </source>
</reference>
<evidence type="ECO:0000256" key="2">
    <source>
        <dbReference type="ARBA" id="ARBA00022694"/>
    </source>
</evidence>
<proteinExistence type="inferred from homology"/>
<dbReference type="Gene3D" id="2.30.30.210">
    <property type="entry name" value="Ribonuclease P/MRP, subunit p29"/>
    <property type="match status" value="1"/>
</dbReference>
<keyword evidence="4 6" id="KW-0255">Endonuclease</keyword>
<gene>
    <name evidence="6" type="primary">rnp1</name>
    <name evidence="7" type="ORF">TCARB_1745</name>
</gene>
<dbReference type="InterPro" id="IPR023534">
    <property type="entry name" value="Rof/RNase_P-like"/>
</dbReference>
<dbReference type="GeneID" id="16573327"/>
<dbReference type="GO" id="GO:0003723">
    <property type="term" value="F:RNA binding"/>
    <property type="evidence" value="ECO:0007669"/>
    <property type="project" value="InterPro"/>
</dbReference>
<keyword evidence="5 6" id="KW-0378">Hydrolase</keyword>
<accession>A0A3G1A8S4</accession>
<dbReference type="GO" id="GO:0005737">
    <property type="term" value="C:cytoplasm"/>
    <property type="evidence" value="ECO:0007669"/>
    <property type="project" value="UniProtKB-SubCell"/>
</dbReference>
<comment type="subcellular location">
    <subcellularLocation>
        <location evidence="6">Cytoplasm</location>
    </subcellularLocation>
</comment>
<dbReference type="GO" id="GO:0001682">
    <property type="term" value="P:tRNA 5'-leader removal"/>
    <property type="evidence" value="ECO:0007669"/>
    <property type="project" value="UniProtKB-UniRule"/>
</dbReference>
<dbReference type="Proteomes" id="UP000266720">
    <property type="component" value="Chromosome"/>
</dbReference>
<dbReference type="InterPro" id="IPR036980">
    <property type="entry name" value="RNase_P/MRP_Rpp29_sf"/>
</dbReference>
<comment type="similarity">
    <text evidence="6">Belongs to the eukaryotic/archaeal RNase P protein component 1 family.</text>
</comment>
<evidence type="ECO:0000256" key="6">
    <source>
        <dbReference type="HAMAP-Rule" id="MF_00754"/>
    </source>
</evidence>
<comment type="catalytic activity">
    <reaction evidence="6">
        <text>Endonucleolytic cleavage of RNA, removing 5'-extranucleotides from tRNA precursor.</text>
        <dbReference type="EC" id="3.1.26.5"/>
    </reaction>
</comment>
<evidence type="ECO:0000256" key="3">
    <source>
        <dbReference type="ARBA" id="ARBA00022722"/>
    </source>
</evidence>
<dbReference type="KEGG" id="tcb:TCARB_1745"/>
<dbReference type="Pfam" id="PF01868">
    <property type="entry name" value="RNase_P-MRP_p29"/>
    <property type="match status" value="1"/>
</dbReference>